<name>A0A7Y6PI91_PHOVU</name>
<comment type="caution">
    <text evidence="2">The sequence shown here is derived from an EMBL/GenBank/DDBJ whole genome shotgun (WGS) entry which is preliminary data.</text>
</comment>
<feature type="non-terminal residue" evidence="2">
    <location>
        <position position="1"/>
    </location>
</feature>
<dbReference type="InterPro" id="IPR052344">
    <property type="entry name" value="Transposase-related"/>
</dbReference>
<feature type="non-terminal residue" evidence="2">
    <location>
        <position position="163"/>
    </location>
</feature>
<reference evidence="2 3" key="2">
    <citation type="submission" date="2020-07" db="EMBL/GenBank/DDBJ databases">
        <title>Bacterial metabolism rescues the inhibition of intestinal drug absorption by food and drug additives.</title>
        <authorList>
            <person name="Zou L."/>
            <person name="Spanogiannopoulos P."/>
            <person name="Chien H.-C."/>
            <person name="Pieper L.M."/>
            <person name="Cai W."/>
            <person name="Khuri N."/>
            <person name="Pottel J."/>
            <person name="Vora B."/>
            <person name="Ni Z."/>
            <person name="Tsakalozou E."/>
            <person name="Zhang W."/>
            <person name="Shoichet B.K."/>
            <person name="Giacomini K.M."/>
            <person name="Turnbaugh P.J."/>
        </authorList>
    </citation>
    <scope>NUCLEOTIDE SEQUENCE [LARGE SCALE GENOMIC DNA]</scope>
    <source>
        <strain evidence="2 3">B33</strain>
    </source>
</reference>
<organism evidence="2 3">
    <name type="scientific">Phocaeicola vulgatus</name>
    <name type="common">Bacteroides vulgatus</name>
    <dbReference type="NCBI Taxonomy" id="821"/>
    <lineage>
        <taxon>Bacteria</taxon>
        <taxon>Pseudomonadati</taxon>
        <taxon>Bacteroidota</taxon>
        <taxon>Bacteroidia</taxon>
        <taxon>Bacteroidales</taxon>
        <taxon>Bacteroidaceae</taxon>
        <taxon>Phocaeicola</taxon>
    </lineage>
</organism>
<gene>
    <name evidence="2" type="ORF">HUV05_22945</name>
</gene>
<proteinExistence type="predicted"/>
<sequence length="163" mass="19331">GMPLARQEREFARYDLDLSTKTMANWIIQCADRYLQPLYALMKEELLRSKYLHGDETRIQVIDEPDQKGSTQNWMWVYLTDEYSSSPRMVLFQYERTRAGYHPVEFLGDQFEGYFTCDGYQAYHSLPERITVTGCMAHARRRFDEALTVLKKDFTKEQLKETT</sequence>
<dbReference type="Pfam" id="PF03050">
    <property type="entry name" value="DDE_Tnp_IS66"/>
    <property type="match status" value="1"/>
</dbReference>
<evidence type="ECO:0000313" key="3">
    <source>
        <dbReference type="Proteomes" id="UP000524321"/>
    </source>
</evidence>
<evidence type="ECO:0000259" key="1">
    <source>
        <dbReference type="Pfam" id="PF03050"/>
    </source>
</evidence>
<dbReference type="Proteomes" id="UP000524321">
    <property type="component" value="Unassembled WGS sequence"/>
</dbReference>
<dbReference type="RefSeq" id="WP_176350841.1">
    <property type="nucleotide sequence ID" value="NZ_JABWDJ010000324.1"/>
</dbReference>
<dbReference type="EMBL" id="JABWDJ010000324">
    <property type="protein sequence ID" value="NVB76293.1"/>
    <property type="molecule type" value="Genomic_DNA"/>
</dbReference>
<reference evidence="2 3" key="1">
    <citation type="submission" date="2020-04" db="EMBL/GenBank/DDBJ databases">
        <authorList>
            <person name="Pieper L."/>
        </authorList>
    </citation>
    <scope>NUCLEOTIDE SEQUENCE [LARGE SCALE GENOMIC DNA]</scope>
    <source>
        <strain evidence="2 3">B33</strain>
    </source>
</reference>
<accession>A0A7Y6PI91</accession>
<evidence type="ECO:0000313" key="2">
    <source>
        <dbReference type="EMBL" id="NVB76293.1"/>
    </source>
</evidence>
<protein>
    <submittedName>
        <fullName evidence="2">Transposase</fullName>
    </submittedName>
</protein>
<feature type="domain" description="Transposase IS66 central" evidence="1">
    <location>
        <begin position="1"/>
        <end position="160"/>
    </location>
</feature>
<dbReference type="PANTHER" id="PTHR33678">
    <property type="entry name" value="BLL1576 PROTEIN"/>
    <property type="match status" value="1"/>
</dbReference>
<dbReference type="InterPro" id="IPR004291">
    <property type="entry name" value="Transposase_IS66_central"/>
</dbReference>
<dbReference type="AlphaFoldDB" id="A0A7Y6PI91"/>